<keyword evidence="3" id="KW-1185">Reference proteome</keyword>
<dbReference type="AlphaFoldDB" id="A0A8J3PIA6"/>
<sequence length="212" mass="23044">MGKRNRPSVAVVTTPAAHGIARSWAGGPGECGAECLCGRFFDGFNRVVDARNEAWDHYLDSIEHPAWCDREVCGQGGADLHGTPDRRVELPEENSVIAWLQRRHGNADDQAVMLAIDSSTGFAELSVEQARQLRDNLNALITAATGELTGMDEVVEAYRVGRELGVLQAKTDWEKADRKPRTTAAPVNPRRAPKSTDCKIPRQATVTALVAA</sequence>
<comment type="caution">
    <text evidence="2">The sequence shown here is derived from an EMBL/GenBank/DDBJ whole genome shotgun (WGS) entry which is preliminary data.</text>
</comment>
<organism evidence="2 3">
    <name type="scientific">Catellatospora methionotrophica</name>
    <dbReference type="NCBI Taxonomy" id="121620"/>
    <lineage>
        <taxon>Bacteria</taxon>
        <taxon>Bacillati</taxon>
        <taxon>Actinomycetota</taxon>
        <taxon>Actinomycetes</taxon>
        <taxon>Micromonosporales</taxon>
        <taxon>Micromonosporaceae</taxon>
        <taxon>Catellatospora</taxon>
    </lineage>
</organism>
<dbReference type="RefSeq" id="WP_166387756.1">
    <property type="nucleotide sequence ID" value="NZ_BAAATT010000010.1"/>
</dbReference>
<feature type="region of interest" description="Disordered" evidence="1">
    <location>
        <begin position="173"/>
        <end position="198"/>
    </location>
</feature>
<evidence type="ECO:0000313" key="2">
    <source>
        <dbReference type="EMBL" id="GIG16196.1"/>
    </source>
</evidence>
<dbReference type="EMBL" id="BONJ01000026">
    <property type="protein sequence ID" value="GIG16196.1"/>
    <property type="molecule type" value="Genomic_DNA"/>
</dbReference>
<gene>
    <name evidence="2" type="ORF">Cme02nite_45280</name>
</gene>
<reference evidence="2" key="1">
    <citation type="submission" date="2021-01" db="EMBL/GenBank/DDBJ databases">
        <title>Whole genome shotgun sequence of Catellatospora methionotrophica NBRC 14553.</title>
        <authorList>
            <person name="Komaki H."/>
            <person name="Tamura T."/>
        </authorList>
    </citation>
    <scope>NUCLEOTIDE SEQUENCE</scope>
    <source>
        <strain evidence="2">NBRC 14553</strain>
    </source>
</reference>
<protein>
    <submittedName>
        <fullName evidence="2">Uncharacterized protein</fullName>
    </submittedName>
</protein>
<evidence type="ECO:0000256" key="1">
    <source>
        <dbReference type="SAM" id="MobiDB-lite"/>
    </source>
</evidence>
<evidence type="ECO:0000313" key="3">
    <source>
        <dbReference type="Proteomes" id="UP000660339"/>
    </source>
</evidence>
<accession>A0A8J3PIA6</accession>
<proteinExistence type="predicted"/>
<name>A0A8J3PIA6_9ACTN</name>
<dbReference type="Proteomes" id="UP000660339">
    <property type="component" value="Unassembled WGS sequence"/>
</dbReference>